<keyword evidence="2" id="KW-1185">Reference proteome</keyword>
<protein>
    <submittedName>
        <fullName evidence="1">Uncharacterized protein</fullName>
    </submittedName>
</protein>
<proteinExistence type="predicted"/>
<organism evidence="1 2">
    <name type="scientific">Lupinus albus</name>
    <name type="common">White lupine</name>
    <name type="synonym">Lupinus termis</name>
    <dbReference type="NCBI Taxonomy" id="3870"/>
    <lineage>
        <taxon>Eukaryota</taxon>
        <taxon>Viridiplantae</taxon>
        <taxon>Streptophyta</taxon>
        <taxon>Embryophyta</taxon>
        <taxon>Tracheophyta</taxon>
        <taxon>Spermatophyta</taxon>
        <taxon>Magnoliopsida</taxon>
        <taxon>eudicotyledons</taxon>
        <taxon>Gunneridae</taxon>
        <taxon>Pentapetalae</taxon>
        <taxon>rosids</taxon>
        <taxon>fabids</taxon>
        <taxon>Fabales</taxon>
        <taxon>Fabaceae</taxon>
        <taxon>Papilionoideae</taxon>
        <taxon>50 kb inversion clade</taxon>
        <taxon>genistoids sensu lato</taxon>
        <taxon>core genistoids</taxon>
        <taxon>Genisteae</taxon>
        <taxon>Lupinus</taxon>
    </lineage>
</organism>
<gene>
    <name evidence="1" type="ORF">Lalb_Chr13g0304541</name>
</gene>
<evidence type="ECO:0000313" key="2">
    <source>
        <dbReference type="Proteomes" id="UP000447434"/>
    </source>
</evidence>
<dbReference type="EMBL" id="WOCE01000013">
    <property type="protein sequence ID" value="KAE9602079.1"/>
    <property type="molecule type" value="Genomic_DNA"/>
</dbReference>
<sequence>MQHICMYTLFFQCTRTLVFEKIVEPHTWYVPRTHICVTQLLSLIPPKVLLQNLTPKLSFNK</sequence>
<evidence type="ECO:0000313" key="1">
    <source>
        <dbReference type="EMBL" id="KAE9602079.1"/>
    </source>
</evidence>
<accession>A0A6A4PKM8</accession>
<dbReference type="Proteomes" id="UP000447434">
    <property type="component" value="Chromosome 13"/>
</dbReference>
<name>A0A6A4PKM8_LUPAL</name>
<dbReference type="AlphaFoldDB" id="A0A6A4PKM8"/>
<comment type="caution">
    <text evidence="1">The sequence shown here is derived from an EMBL/GenBank/DDBJ whole genome shotgun (WGS) entry which is preliminary data.</text>
</comment>
<reference evidence="2" key="1">
    <citation type="journal article" date="2020" name="Nat. Commun.">
        <title>Genome sequence of the cluster root forming white lupin.</title>
        <authorList>
            <person name="Hufnagel B."/>
            <person name="Marques A."/>
            <person name="Soriano A."/>
            <person name="Marques L."/>
            <person name="Divol F."/>
            <person name="Doumas P."/>
            <person name="Sallet E."/>
            <person name="Mancinotti D."/>
            <person name="Carrere S."/>
            <person name="Marande W."/>
            <person name="Arribat S."/>
            <person name="Keller J."/>
            <person name="Huneau C."/>
            <person name="Blein T."/>
            <person name="Aime D."/>
            <person name="Laguerre M."/>
            <person name="Taylor J."/>
            <person name="Schubert V."/>
            <person name="Nelson M."/>
            <person name="Geu-Flores F."/>
            <person name="Crespi M."/>
            <person name="Gallardo-Guerrero K."/>
            <person name="Delaux P.-M."/>
            <person name="Salse J."/>
            <person name="Berges H."/>
            <person name="Guyot R."/>
            <person name="Gouzy J."/>
            <person name="Peret B."/>
        </authorList>
    </citation>
    <scope>NUCLEOTIDE SEQUENCE [LARGE SCALE GENOMIC DNA]</scope>
    <source>
        <strain evidence="2">cv. Amiga</strain>
    </source>
</reference>